<dbReference type="RefSeq" id="XP_034234055.1">
    <property type="nucleotide sequence ID" value="XM_034378164.1"/>
</dbReference>
<evidence type="ECO:0000313" key="2">
    <source>
        <dbReference type="RefSeq" id="XP_034234055.1"/>
    </source>
</evidence>
<dbReference type="AlphaFoldDB" id="A0A6P8YBC3"/>
<dbReference type="GeneID" id="117641061"/>
<organism evidence="2">
    <name type="scientific">Thrips palmi</name>
    <name type="common">Melon thrips</name>
    <dbReference type="NCBI Taxonomy" id="161013"/>
    <lineage>
        <taxon>Eukaryota</taxon>
        <taxon>Metazoa</taxon>
        <taxon>Ecdysozoa</taxon>
        <taxon>Arthropoda</taxon>
        <taxon>Hexapoda</taxon>
        <taxon>Insecta</taxon>
        <taxon>Pterygota</taxon>
        <taxon>Neoptera</taxon>
        <taxon>Paraneoptera</taxon>
        <taxon>Thysanoptera</taxon>
        <taxon>Terebrantia</taxon>
        <taxon>Thripoidea</taxon>
        <taxon>Thripidae</taxon>
        <taxon>Thrips</taxon>
    </lineage>
</organism>
<dbReference type="InParanoid" id="A0A6P8YBC3"/>
<dbReference type="OrthoDB" id="6613562at2759"/>
<keyword evidence="1" id="KW-1185">Reference proteome</keyword>
<protein>
    <submittedName>
        <fullName evidence="2">Uncharacterized protein LOC117641061</fullName>
    </submittedName>
</protein>
<proteinExistence type="predicted"/>
<dbReference type="Proteomes" id="UP000515158">
    <property type="component" value="Unplaced"/>
</dbReference>
<accession>A0A6P8YBC3</accession>
<gene>
    <name evidence="2" type="primary">LOC117641061</name>
</gene>
<reference evidence="2" key="1">
    <citation type="submission" date="2025-08" db="UniProtKB">
        <authorList>
            <consortium name="RefSeq"/>
        </authorList>
    </citation>
    <scope>IDENTIFICATION</scope>
    <source>
        <tissue evidence="2">Total insect</tissue>
    </source>
</reference>
<dbReference type="KEGG" id="tpal:117641061"/>
<sequence>MTVLHYRLQRFDKLYYQVVIGVNEDHYIPSWVPDKGDLPKLRLDDIRSSQKLAHELTRMHTQLQKFSVALEQMSEDNRRDDPLRHGALSKTKNYVKMLLCEVEWALLSLAIPLPTAVPRDIMSSAERNITDNTNRAIRDWGVLIKYRDFLHGWADIVAQAGRERACDSNDCV</sequence>
<evidence type="ECO:0000313" key="1">
    <source>
        <dbReference type="Proteomes" id="UP000515158"/>
    </source>
</evidence>
<name>A0A6P8YBC3_THRPL</name>